<comment type="pathway">
    <text evidence="2">Protein modification; peptidyl-diphthamide biosynthesis.</text>
</comment>
<evidence type="ECO:0000256" key="5">
    <source>
        <dbReference type="ARBA" id="ARBA00023004"/>
    </source>
</evidence>
<dbReference type="Gene3D" id="3.40.50.11860">
    <property type="entry name" value="Diphthamide synthesis DPH1/DPH2 domain 3"/>
    <property type="match status" value="1"/>
</dbReference>
<proteinExistence type="inferred from homology"/>
<gene>
    <name evidence="8" type="ORF">WJX81_007441</name>
</gene>
<dbReference type="PANTHER" id="PTHR10762">
    <property type="entry name" value="DIPHTHAMIDE BIOSYNTHESIS PROTEIN"/>
    <property type="match status" value="1"/>
</dbReference>
<keyword evidence="6" id="KW-0411">Iron-sulfur</keyword>
<sequence length="454" mass="46776">MSAGSDAWRGDWDLDGCVRYIKERGYSRVTLQFPDELQAYVLADTTYQSTGVDEVAALHVDAHCVIHYGRASLSALSRLPAYFVFGRAAADPAALAERLASHARSLQDAPALVVLLDQPLLWAVPELCRRLAGQAALDPEFSSAGGAAIVLAEAAARHLEPGAGGAGTPDCTFCASGRVTAAGYTWELPAGVQAGGCAWAWVGDGGAPALAQLQLAAAGACWATLDALGQGLRKGLPPELERALRRRRFLVEKARAASIVGIVVGTLGVAGYRVAVEAVRALARRAGKRTYTLLVGKPSPAKLANFPEVEVFVLVADPQGHILDSKEFLAPIITPAEALEAFSPGAPPADAYSAEFGAVLTAAARMAASNPDPDSDGEAAPSLALAVRPGAALANGASAGALAPVGTAAEYLAQRRTWRGLETPLAGAEVLPAGLALPGRIGRAAGYADEPAVR</sequence>
<evidence type="ECO:0000313" key="9">
    <source>
        <dbReference type="Proteomes" id="UP001445335"/>
    </source>
</evidence>
<dbReference type="NCBIfam" id="TIGR00322">
    <property type="entry name" value="diphth2_R"/>
    <property type="match status" value="1"/>
</dbReference>
<dbReference type="GO" id="GO:0046872">
    <property type="term" value="F:metal ion binding"/>
    <property type="evidence" value="ECO:0007669"/>
    <property type="project" value="UniProtKB-KW"/>
</dbReference>
<dbReference type="PANTHER" id="PTHR10762:SF2">
    <property type="entry name" value="2-(3-AMINO-3-CARBOXYPROPYL)HISTIDINE SYNTHASE SUBUNIT 2"/>
    <property type="match status" value="1"/>
</dbReference>
<name>A0AAW1QI16_9CHLO</name>
<feature type="transmembrane region" description="Helical" evidence="7">
    <location>
        <begin position="254"/>
        <end position="275"/>
    </location>
</feature>
<reference evidence="8 9" key="1">
    <citation type="journal article" date="2024" name="Nat. Commun.">
        <title>Phylogenomics reveals the evolutionary origins of lichenization in chlorophyte algae.</title>
        <authorList>
            <person name="Puginier C."/>
            <person name="Libourel C."/>
            <person name="Otte J."/>
            <person name="Skaloud P."/>
            <person name="Haon M."/>
            <person name="Grisel S."/>
            <person name="Petersen M."/>
            <person name="Berrin J.G."/>
            <person name="Delaux P.M."/>
            <person name="Dal Grande F."/>
            <person name="Keller J."/>
        </authorList>
    </citation>
    <scope>NUCLEOTIDE SEQUENCE [LARGE SCALE GENOMIC DNA]</scope>
    <source>
        <strain evidence="8 9">SAG 245.80</strain>
    </source>
</reference>
<keyword evidence="7" id="KW-0812">Transmembrane</keyword>
<keyword evidence="9" id="KW-1185">Reference proteome</keyword>
<dbReference type="InterPro" id="IPR016435">
    <property type="entry name" value="DPH1/DPH2"/>
</dbReference>
<protein>
    <recommendedName>
        <fullName evidence="10">Diphthamide biosynthesis protein 2</fullName>
    </recommendedName>
</protein>
<dbReference type="GO" id="GO:0051536">
    <property type="term" value="F:iron-sulfur cluster binding"/>
    <property type="evidence" value="ECO:0007669"/>
    <property type="project" value="UniProtKB-KW"/>
</dbReference>
<keyword evidence="4" id="KW-0479">Metal-binding</keyword>
<keyword evidence="7" id="KW-1133">Transmembrane helix</keyword>
<dbReference type="GO" id="GO:0017183">
    <property type="term" value="P:protein histidyl modification to diphthamide"/>
    <property type="evidence" value="ECO:0007669"/>
    <property type="project" value="InterPro"/>
</dbReference>
<dbReference type="Proteomes" id="UP001445335">
    <property type="component" value="Unassembled WGS sequence"/>
</dbReference>
<evidence type="ECO:0000256" key="6">
    <source>
        <dbReference type="ARBA" id="ARBA00023014"/>
    </source>
</evidence>
<evidence type="ECO:0000256" key="2">
    <source>
        <dbReference type="ARBA" id="ARBA00005156"/>
    </source>
</evidence>
<dbReference type="FunFam" id="3.40.50.11860:FF:000001">
    <property type="entry name" value="2-(3-amino-3-carboxypropyl)histidine synthase subunit 2"/>
    <property type="match status" value="1"/>
</dbReference>
<organism evidence="8 9">
    <name type="scientific">Elliptochloris bilobata</name>
    <dbReference type="NCBI Taxonomy" id="381761"/>
    <lineage>
        <taxon>Eukaryota</taxon>
        <taxon>Viridiplantae</taxon>
        <taxon>Chlorophyta</taxon>
        <taxon>core chlorophytes</taxon>
        <taxon>Trebouxiophyceae</taxon>
        <taxon>Trebouxiophyceae incertae sedis</taxon>
        <taxon>Elliptochloris clade</taxon>
        <taxon>Elliptochloris</taxon>
    </lineage>
</organism>
<comment type="caution">
    <text evidence="8">The sequence shown here is derived from an EMBL/GenBank/DDBJ whole genome shotgun (WGS) entry which is preliminary data.</text>
</comment>
<dbReference type="InterPro" id="IPR042265">
    <property type="entry name" value="DPH1/DPH2_3"/>
</dbReference>
<comment type="cofactor">
    <cofactor evidence="1">
        <name>[4Fe-4S] cluster</name>
        <dbReference type="ChEBI" id="CHEBI:49883"/>
    </cofactor>
</comment>
<dbReference type="InterPro" id="IPR042263">
    <property type="entry name" value="DPH1/DPH2_1"/>
</dbReference>
<dbReference type="AlphaFoldDB" id="A0AAW1QI16"/>
<dbReference type="Pfam" id="PF01866">
    <property type="entry name" value="Diphthamide_syn"/>
    <property type="match status" value="1"/>
</dbReference>
<accession>A0AAW1QI16</accession>
<dbReference type="SFLD" id="SFLDS00032">
    <property type="entry name" value="Radical_SAM_3-amino-3-carboxyp"/>
    <property type="match status" value="1"/>
</dbReference>
<evidence type="ECO:0008006" key="10">
    <source>
        <dbReference type="Google" id="ProtNLM"/>
    </source>
</evidence>
<comment type="similarity">
    <text evidence="3">Belongs to the DPH1/DPH2 family. DPH2 subfamily.</text>
</comment>
<evidence type="ECO:0000256" key="7">
    <source>
        <dbReference type="SAM" id="Phobius"/>
    </source>
</evidence>
<dbReference type="EMBL" id="JALJOU010000108">
    <property type="protein sequence ID" value="KAK9821112.1"/>
    <property type="molecule type" value="Genomic_DNA"/>
</dbReference>
<dbReference type="Gene3D" id="3.40.50.11840">
    <property type="entry name" value="Diphthamide synthesis DPH1/DPH2 domain 1"/>
    <property type="match status" value="1"/>
</dbReference>
<dbReference type="GO" id="GO:0090560">
    <property type="term" value="F:2-(3-amino-3-carboxypropyl)histidine synthase activity"/>
    <property type="evidence" value="ECO:0007669"/>
    <property type="project" value="InterPro"/>
</dbReference>
<keyword evidence="7" id="KW-0472">Membrane</keyword>
<keyword evidence="5" id="KW-0408">Iron</keyword>
<evidence type="ECO:0000256" key="4">
    <source>
        <dbReference type="ARBA" id="ARBA00022723"/>
    </source>
</evidence>
<evidence type="ECO:0000313" key="8">
    <source>
        <dbReference type="EMBL" id="KAK9821112.1"/>
    </source>
</evidence>
<evidence type="ECO:0000256" key="1">
    <source>
        <dbReference type="ARBA" id="ARBA00001966"/>
    </source>
</evidence>
<evidence type="ECO:0000256" key="3">
    <source>
        <dbReference type="ARBA" id="ARBA00006179"/>
    </source>
</evidence>